<dbReference type="EnsemblMetazoa" id="tetur04g08370.1">
    <property type="protein sequence ID" value="tetur04g08370.1"/>
    <property type="gene ID" value="tetur04g08370"/>
</dbReference>
<feature type="compositionally biased region" description="Polar residues" evidence="5">
    <location>
        <begin position="51"/>
        <end position="62"/>
    </location>
</feature>
<comment type="similarity">
    <text evidence="4">Belongs to the DONSON family.</text>
</comment>
<dbReference type="PANTHER" id="PTHR12972:SF0">
    <property type="entry name" value="PROTEIN DOWNSTREAM NEIGHBOR OF SON"/>
    <property type="match status" value="1"/>
</dbReference>
<comment type="subcellular location">
    <subcellularLocation>
        <location evidence="1">Nucleus</location>
    </subcellularLocation>
</comment>
<dbReference type="EMBL" id="CAEY01001378">
    <property type="status" value="NOT_ANNOTATED_CDS"/>
    <property type="molecule type" value="Genomic_DNA"/>
</dbReference>
<protein>
    <submittedName>
        <fullName evidence="6">Uncharacterized protein</fullName>
    </submittedName>
</protein>
<keyword evidence="2" id="KW-0217">Developmental protein</keyword>
<sequence length="499" mass="55725">MTPRTPGKLSPNLLKPSDLFQQLKKRKLNSDSGPRKKLFVSPLRSIIFTTPEKNYQSVSQSSSRRKGTPRKTPKKTPRKTPRKTPKRALVFGDEKPSLPLGALSEDANLEAPTVKSVKGLASIPIDWSLKTRVRFWSDKPFPYKGYFSSSESANGTTSFVRCSGDEISATAKLKKHCFVWRHPHLPGFDLFPRINNRCKVAPISKPMSEDLLNEYCASLKDLFDLMKCRQVAYFYLCAYSFTALFRASGVAGVDEIHVWITPTTDGFRNLLKEEGIEFSMPLCEKATDEESSSAMDEEEDANNFLETLGVDLSNESSSIKSQRTKTKPKKNTNSTLVMVKGAQVQDLIPFLSSSKIVLSKYGSLANIPPTLLAPVAFEGAQLHFLKLNLNSILDKSMYNIELCGPILPNMVVNLCELFRSTVGDFSCNLINYDYCGPFASVASHCQEVKEESSKNIFAAESLRDCGLYQRFIEDMCSTNNQSSSCINTISCKDGRYFVK</sequence>
<organism evidence="6 7">
    <name type="scientific">Tetranychus urticae</name>
    <name type="common">Two-spotted spider mite</name>
    <dbReference type="NCBI Taxonomy" id="32264"/>
    <lineage>
        <taxon>Eukaryota</taxon>
        <taxon>Metazoa</taxon>
        <taxon>Ecdysozoa</taxon>
        <taxon>Arthropoda</taxon>
        <taxon>Chelicerata</taxon>
        <taxon>Arachnida</taxon>
        <taxon>Acari</taxon>
        <taxon>Acariformes</taxon>
        <taxon>Trombidiformes</taxon>
        <taxon>Prostigmata</taxon>
        <taxon>Eleutherengona</taxon>
        <taxon>Raphignathae</taxon>
        <taxon>Tetranychoidea</taxon>
        <taxon>Tetranychidae</taxon>
        <taxon>Tetranychus</taxon>
    </lineage>
</organism>
<dbReference type="Proteomes" id="UP000015104">
    <property type="component" value="Unassembled WGS sequence"/>
</dbReference>
<reference evidence="7" key="1">
    <citation type="submission" date="2011-08" db="EMBL/GenBank/DDBJ databases">
        <authorList>
            <person name="Rombauts S."/>
        </authorList>
    </citation>
    <scope>NUCLEOTIDE SEQUENCE</scope>
    <source>
        <strain evidence="7">London</strain>
    </source>
</reference>
<dbReference type="GO" id="GO:0033260">
    <property type="term" value="P:nuclear DNA replication"/>
    <property type="evidence" value="ECO:0007669"/>
    <property type="project" value="TreeGrafter"/>
</dbReference>
<feature type="compositionally biased region" description="Basic residues" evidence="5">
    <location>
        <begin position="63"/>
        <end position="86"/>
    </location>
</feature>
<dbReference type="PANTHER" id="PTHR12972">
    <property type="entry name" value="DOWNSTREAM NEIGHBOR OF SON"/>
    <property type="match status" value="1"/>
</dbReference>
<evidence type="ECO:0000256" key="2">
    <source>
        <dbReference type="ARBA" id="ARBA00022473"/>
    </source>
</evidence>
<accession>T1K3E4</accession>
<proteinExistence type="inferred from homology"/>
<name>T1K3E4_TETUR</name>
<dbReference type="PRINTS" id="PR02064">
    <property type="entry name" value="DONSON"/>
</dbReference>
<reference evidence="6" key="2">
    <citation type="submission" date="2015-06" db="UniProtKB">
        <authorList>
            <consortium name="EnsemblMetazoa"/>
        </authorList>
    </citation>
    <scope>IDENTIFICATION</scope>
</reference>
<dbReference type="InterPro" id="IPR024861">
    <property type="entry name" value="Donson"/>
</dbReference>
<evidence type="ECO:0000256" key="1">
    <source>
        <dbReference type="ARBA" id="ARBA00004123"/>
    </source>
</evidence>
<evidence type="ECO:0000313" key="7">
    <source>
        <dbReference type="Proteomes" id="UP000015104"/>
    </source>
</evidence>
<dbReference type="STRING" id="32264.T1K3E4"/>
<evidence type="ECO:0000256" key="4">
    <source>
        <dbReference type="ARBA" id="ARBA00025806"/>
    </source>
</evidence>
<feature type="region of interest" description="Disordered" evidence="5">
    <location>
        <begin position="51"/>
        <end position="95"/>
    </location>
</feature>
<evidence type="ECO:0000313" key="6">
    <source>
        <dbReference type="EnsemblMetazoa" id="tetur04g08370.1"/>
    </source>
</evidence>
<keyword evidence="7" id="KW-1185">Reference proteome</keyword>
<dbReference type="HOGENOM" id="CLU_021567_0_0_1"/>
<dbReference type="GO" id="GO:0005634">
    <property type="term" value="C:nucleus"/>
    <property type="evidence" value="ECO:0007669"/>
    <property type="project" value="UniProtKB-SubCell"/>
</dbReference>
<evidence type="ECO:0000256" key="3">
    <source>
        <dbReference type="ARBA" id="ARBA00023242"/>
    </source>
</evidence>
<dbReference type="eggNOG" id="KOG4734">
    <property type="taxonomic scope" value="Eukaryota"/>
</dbReference>
<keyword evidence="3" id="KW-0539">Nucleus</keyword>
<evidence type="ECO:0000256" key="5">
    <source>
        <dbReference type="SAM" id="MobiDB-lite"/>
    </source>
</evidence>
<dbReference type="AlphaFoldDB" id="T1K3E4"/>